<evidence type="ECO:0000313" key="3">
    <source>
        <dbReference type="Proteomes" id="UP000295493"/>
    </source>
</evidence>
<comment type="caution">
    <text evidence="2">The sequence shown here is derived from an EMBL/GenBank/DDBJ whole genome shotgun (WGS) entry which is preliminary data.</text>
</comment>
<evidence type="ECO:0000313" key="2">
    <source>
        <dbReference type="EMBL" id="TDN86745.1"/>
    </source>
</evidence>
<dbReference type="OrthoDB" id="7594050at2"/>
<name>A0A4R6FZY3_9SPHN</name>
<keyword evidence="3" id="KW-1185">Reference proteome</keyword>
<dbReference type="RefSeq" id="WP_133493930.1">
    <property type="nucleotide sequence ID" value="NZ_BMLU01000001.1"/>
</dbReference>
<evidence type="ECO:0000256" key="1">
    <source>
        <dbReference type="SAM" id="SignalP"/>
    </source>
</evidence>
<feature type="chain" id="PRO_5020236454" evidence="1">
    <location>
        <begin position="29"/>
        <end position="191"/>
    </location>
</feature>
<feature type="signal peptide" evidence="1">
    <location>
        <begin position="1"/>
        <end position="28"/>
    </location>
</feature>
<gene>
    <name evidence="2" type="ORF">EV664_101322</name>
</gene>
<dbReference type="AlphaFoldDB" id="A0A4R6FZY3"/>
<proteinExistence type="predicted"/>
<dbReference type="Proteomes" id="UP000295493">
    <property type="component" value="Unassembled WGS sequence"/>
</dbReference>
<organism evidence="2 3">
    <name type="scientific">Stakelama pacifica</name>
    <dbReference type="NCBI Taxonomy" id="517720"/>
    <lineage>
        <taxon>Bacteria</taxon>
        <taxon>Pseudomonadati</taxon>
        <taxon>Pseudomonadota</taxon>
        <taxon>Alphaproteobacteria</taxon>
        <taxon>Sphingomonadales</taxon>
        <taxon>Sphingomonadaceae</taxon>
        <taxon>Stakelama</taxon>
    </lineage>
</organism>
<accession>A0A4R6FZY3</accession>
<reference evidence="2 3" key="1">
    <citation type="submission" date="2019-03" db="EMBL/GenBank/DDBJ databases">
        <title>Genomic Encyclopedia of Type Strains, Phase IV (KMG-IV): sequencing the most valuable type-strain genomes for metagenomic binning, comparative biology and taxonomic classification.</title>
        <authorList>
            <person name="Goeker M."/>
        </authorList>
    </citation>
    <scope>NUCLEOTIDE SEQUENCE [LARGE SCALE GENOMIC DNA]</scope>
    <source>
        <strain evidence="2 3">DSM 25059</strain>
    </source>
</reference>
<protein>
    <submittedName>
        <fullName evidence="2">Uncharacterized protein</fullName>
    </submittedName>
</protein>
<keyword evidence="1" id="KW-0732">Signal</keyword>
<dbReference type="EMBL" id="SNWD01000001">
    <property type="protein sequence ID" value="TDN86745.1"/>
    <property type="molecule type" value="Genomic_DNA"/>
</dbReference>
<sequence length="191" mass="20306">MKFRNVPAAAFGWAMTGAIAFAPAAAQAQTQARCIPAADAQAVAAVFLPSAVRAVRTRCAPMLSRDAYLKQSGDRLLSKLDGEARGQFRSAMRGINRIAGTDLDLSTLPPEMVQPLVDELVRNKLGTSNIDSKGCKRIDRGLALVDPLPASSLSGLLVMVARLGLEHRSAKSGRVDDAVSLFKICDATENK</sequence>